<organism evidence="3 4">
    <name type="scientific">Myxococcus stipitatus (strain DSM 14675 / JCM 12634 / Mx s8)</name>
    <dbReference type="NCBI Taxonomy" id="1278073"/>
    <lineage>
        <taxon>Bacteria</taxon>
        <taxon>Pseudomonadati</taxon>
        <taxon>Myxococcota</taxon>
        <taxon>Myxococcia</taxon>
        <taxon>Myxococcales</taxon>
        <taxon>Cystobacterineae</taxon>
        <taxon>Myxococcaceae</taxon>
        <taxon>Myxococcus</taxon>
    </lineage>
</organism>
<dbReference type="SMART" id="SM00635">
    <property type="entry name" value="BID_2"/>
    <property type="match status" value="7"/>
</dbReference>
<dbReference type="eggNOG" id="COG2319">
    <property type="taxonomic scope" value="Bacteria"/>
</dbReference>
<dbReference type="EMBL" id="CP004025">
    <property type="protein sequence ID" value="AGC48222.1"/>
    <property type="molecule type" value="Genomic_DNA"/>
</dbReference>
<proteinExistence type="predicted"/>
<dbReference type="STRING" id="1278073.MYSTI_06950"/>
<protein>
    <recommendedName>
        <fullName evidence="2">BIG2 domain-containing protein</fullName>
    </recommendedName>
</protein>
<dbReference type="InterPro" id="IPR011050">
    <property type="entry name" value="Pectin_lyase_fold/virulence"/>
</dbReference>
<gene>
    <name evidence="3" type="ordered locus">MYSTI_06950</name>
</gene>
<dbReference type="PATRIC" id="fig|1278073.3.peg.7057"/>
<dbReference type="RefSeq" id="WP_015352476.1">
    <property type="nucleotide sequence ID" value="NC_020126.1"/>
</dbReference>
<dbReference type="InterPro" id="IPR012334">
    <property type="entry name" value="Pectin_lyas_fold"/>
</dbReference>
<evidence type="ECO:0000256" key="1">
    <source>
        <dbReference type="SAM" id="SignalP"/>
    </source>
</evidence>
<evidence type="ECO:0000313" key="3">
    <source>
        <dbReference type="EMBL" id="AGC48222.1"/>
    </source>
</evidence>
<dbReference type="Gene3D" id="2.160.20.10">
    <property type="entry name" value="Single-stranded right-handed beta-helix, Pectin lyase-like"/>
    <property type="match status" value="2"/>
</dbReference>
<name>L7UL08_MYXSD</name>
<reference evidence="3 4" key="1">
    <citation type="journal article" date="2013" name="Genome Announc.">
        <title>Complete genome sequence of Myxococcus stipitatus strain DSM 14675, a fruiting myxobacterium.</title>
        <authorList>
            <person name="Huntley S."/>
            <person name="Kneip S."/>
            <person name="Treuner-Lange A."/>
            <person name="Sogaard-Andersen L."/>
        </authorList>
    </citation>
    <scope>NUCLEOTIDE SEQUENCE [LARGE SCALE GENOMIC DNA]</scope>
    <source>
        <strain evidence="4">DSM 14675 / JCM 12634 / Mx s8</strain>
    </source>
</reference>
<dbReference type="KEGG" id="msd:MYSTI_06950"/>
<dbReference type="InterPro" id="IPR039448">
    <property type="entry name" value="Beta_helix"/>
</dbReference>
<dbReference type="Proteomes" id="UP000011131">
    <property type="component" value="Chromosome"/>
</dbReference>
<dbReference type="HOGENOM" id="CLU_251335_0_0_7"/>
<feature type="domain" description="BIG2" evidence="2">
    <location>
        <begin position="1014"/>
        <end position="1096"/>
    </location>
</feature>
<keyword evidence="4" id="KW-1185">Reference proteome</keyword>
<evidence type="ECO:0000313" key="4">
    <source>
        <dbReference type="Proteomes" id="UP000011131"/>
    </source>
</evidence>
<feature type="chain" id="PRO_5003984017" description="BIG2 domain-containing protein" evidence="1">
    <location>
        <begin position="22"/>
        <end position="1618"/>
    </location>
</feature>
<dbReference type="InterPro" id="IPR006626">
    <property type="entry name" value="PbH1"/>
</dbReference>
<feature type="domain" description="BIG2" evidence="2">
    <location>
        <begin position="1463"/>
        <end position="1545"/>
    </location>
</feature>
<feature type="domain" description="BIG2" evidence="2">
    <location>
        <begin position="1369"/>
        <end position="1451"/>
    </location>
</feature>
<sequence>MPKSGLLGILLVLLMPTVALATDVPHNQYIGTYTSWTAAGNPWRLQGALFIGDGGTLALGPGVVVETAQTTNATLYVSGSLVAEGTAASPVSIQLQSNMIRVQGNGTVVADHLTVVGGLPAFSINDGSSVDFENGVIKGCQQAMWVGPGEVALRSSVIHGCTPTGTTPLISIVDPGSKTTLVHNTIFDNGGVAIEGLMPTRNTDLAITLRDNIIMGRGLHGVRLSNVRAPVVHHNAVWGFSFSNYQGVSPGEGSVHANPLLQDFARLSENSPVRNAASDGTDMGAFPYEGHPVHPTLLEGILRSDRTLTGANVVTGDLLVPAGVSLTLAPGSHVTVTNLKKGPAGATVPVKVIIAGPLKAEGTTDAPVRFERGSTEDTTAELHGEASFKHAEVKGGLVIRGTATFQDSTLAGILDSYRVQGTGSATFKDSSVMQSSSLVTEDNSIATVENLTLSGGRLEARGNSTLTAKKVTASGGVSVYDSATATVTDSTFLQGMPCLRVAGGSLTFERGSLEKCITAVEATGGVVKVSYSLVRDNTRQAPSMAGGFHLANASASLVHNTIINNAWAGLSISTQPQNSVEIRDNIIHANEHAGIEVVSASNISIHHNAVWGHSDNYRGSPTLGPGSLTEDPLLVSPRHVTVMENSPCRNAASDGTDMGAFPYVPVPAVSIALDRYSVTLPGNSTSRVIARVLDAAGLELPRAVVAWTVPAEVGTIDSSGMLTAGCALGSYPGAVVATAGALSTSADVTVTSGPIQTVTLTPSHVTLGIGETQQFSVSAPDACGREVPTMLSWSTSSSSLGSITASGLFTASTQVTGDAKGVQVRAGALSAYASVNVQPGPVHTVKLTPAQLTVAANSQTQVSAVALDRAGNPTSADVSLRVVGGGGTLDAANRFNAGTVAGSFPRTLEASAEGVTATANVTVTPGPLVRFEVVPTLNEVKTRATRQFTAHGFDTWGNTWTLTPTWTVTHSALGTIDSKGLLRTGTVAGLYAGGVKATTEGISRSVDVTVLPGPLSRITLTPSSITLEPLGTQQFEAKGFDADGNPRVISPVWSVELPGAGSITSEGLYTAPKVAGTYSASVRVAVEHLSLYNAVVVKPGAISRLEISPEAPSVVVKGTVPFTVKAFDAHSNEVTSFSASWSVVKGGGSISAAGVFTAGTVAGTFADSVQVSVAGVTKTASVVVTPGAVSRVVLSPQGPTVAAGSSVAFIAKAFDVHGNEVPSAPATWKVVNGGGSIDGAGVFTAGIVVGAFPGTVQVTVGGIVEQASLSVVAAAPSRVVLSPQNPTLPAGGSVTFSARAFDVYGNEAPAYPATWKVVNGGGTVDASGVFSAGTLGGTFLNTVQVTVGSATGTTSVTVTSTTPNPEPGEPSRVVLTPQSPTLQAGSSVTFRVQAFDAQGNETTRYPATWKVVNGGGSIDASGVFTAGSVGGTFSNTVQVTVGSVTMTTSVTVTTTTPNPEPGEPSRVVLTPQNPTLPAGGSVTFRVQAFDAQGNETTRYPATWKVVNGGGSIDASGVFTAGSVAGTFSNTIQVTVGSVTGTTSVTVTSTTPNPQPECQQSSDCGGGETCNAGVCEAPPTSGGKKEGGGCSSSGSGTSVFGLLVLVMLALESRKRRAAR</sequence>
<dbReference type="SUPFAM" id="SSF51126">
    <property type="entry name" value="Pectin lyase-like"/>
    <property type="match status" value="2"/>
</dbReference>
<feature type="domain" description="BIG2" evidence="2">
    <location>
        <begin position="1275"/>
        <end position="1359"/>
    </location>
</feature>
<feature type="signal peptide" evidence="1">
    <location>
        <begin position="1"/>
        <end position="21"/>
    </location>
</feature>
<evidence type="ECO:0000259" key="2">
    <source>
        <dbReference type="SMART" id="SM00635"/>
    </source>
</evidence>
<dbReference type="InterPro" id="IPR003343">
    <property type="entry name" value="Big_2"/>
</dbReference>
<dbReference type="SMART" id="SM00710">
    <property type="entry name" value="PbH1"/>
    <property type="match status" value="7"/>
</dbReference>
<feature type="domain" description="BIG2" evidence="2">
    <location>
        <begin position="927"/>
        <end position="1009"/>
    </location>
</feature>
<dbReference type="OrthoDB" id="5485398at2"/>
<feature type="domain" description="BIG2" evidence="2">
    <location>
        <begin position="667"/>
        <end position="749"/>
    </location>
</feature>
<accession>L7UL08</accession>
<keyword evidence="1" id="KW-0732">Signal</keyword>
<dbReference type="Gene3D" id="2.60.40.1080">
    <property type="match status" value="2"/>
</dbReference>
<dbReference type="Pfam" id="PF13229">
    <property type="entry name" value="Beta_helix"/>
    <property type="match status" value="1"/>
</dbReference>
<dbReference type="eggNOG" id="COG1483">
    <property type="taxonomic scope" value="Bacteria"/>
</dbReference>
<feature type="domain" description="BIG2" evidence="2">
    <location>
        <begin position="754"/>
        <end position="829"/>
    </location>
</feature>